<dbReference type="GO" id="GO:0005829">
    <property type="term" value="C:cytosol"/>
    <property type="evidence" value="ECO:0007669"/>
    <property type="project" value="TreeGrafter"/>
</dbReference>
<evidence type="ECO:0000256" key="7">
    <source>
        <dbReference type="ARBA" id="ARBA00034115"/>
    </source>
</evidence>
<comment type="catalytic activity">
    <reaction evidence="9">
        <text>L-ornithine + H(+) = putrescine + CO2</text>
        <dbReference type="Rhea" id="RHEA:22964"/>
        <dbReference type="ChEBI" id="CHEBI:15378"/>
        <dbReference type="ChEBI" id="CHEBI:16526"/>
        <dbReference type="ChEBI" id="CHEBI:46911"/>
        <dbReference type="ChEBI" id="CHEBI:326268"/>
        <dbReference type="EC" id="4.1.1.17"/>
    </reaction>
</comment>
<name>A0A085A5J1_9ENTR</name>
<dbReference type="FunFam" id="3.40.640.10:FF:000008">
    <property type="entry name" value="Lysine decarboxylase, inducible"/>
    <property type="match status" value="1"/>
</dbReference>
<evidence type="ECO:0000256" key="8">
    <source>
        <dbReference type="ARBA" id="ARBA00034138"/>
    </source>
</evidence>
<dbReference type="Pfam" id="PF03711">
    <property type="entry name" value="OKR_DC_1_C"/>
    <property type="match status" value="1"/>
</dbReference>
<dbReference type="Gene3D" id="3.40.50.220">
    <property type="match status" value="1"/>
</dbReference>
<dbReference type="RefSeq" id="WP_038158214.1">
    <property type="nucleotide sequence ID" value="NZ_JMTB01000090.1"/>
</dbReference>
<dbReference type="Gene3D" id="3.90.1150.10">
    <property type="entry name" value="Aspartate Aminotransferase, domain 1"/>
    <property type="match status" value="1"/>
</dbReference>
<dbReference type="InterPro" id="IPR005308">
    <property type="entry name" value="OKR_de-COase_N"/>
</dbReference>
<dbReference type="PANTHER" id="PTHR45229">
    <property type="entry name" value="CONSTITUTIVE ORNITHINE DECARBOXYLASE"/>
    <property type="match status" value="1"/>
</dbReference>
<comment type="caution">
    <text evidence="12">The sequence shown here is derived from an EMBL/GenBank/DDBJ whole genome shotgun (WGS) entry which is preliminary data.</text>
</comment>
<dbReference type="InterPro" id="IPR000310">
    <property type="entry name" value="Orn/Lys/Arg_deCO2ase_major_dom"/>
</dbReference>
<dbReference type="OrthoDB" id="9761189at2"/>
<dbReference type="PANTHER" id="PTHR45229:SF4">
    <property type="entry name" value="CONSTITUTIVE ORNITHINE DECARBOXYLASE"/>
    <property type="match status" value="1"/>
</dbReference>
<dbReference type="GO" id="GO:0006520">
    <property type="term" value="P:amino acid metabolic process"/>
    <property type="evidence" value="ECO:0007669"/>
    <property type="project" value="InterPro"/>
</dbReference>
<keyword evidence="3" id="KW-0210">Decarboxylase</keyword>
<dbReference type="NCBIfam" id="NF010092">
    <property type="entry name" value="PRK13578.1"/>
    <property type="match status" value="1"/>
</dbReference>
<evidence type="ECO:0000256" key="4">
    <source>
        <dbReference type="ARBA" id="ARBA00022898"/>
    </source>
</evidence>
<feature type="modified residue" description="N6-(pyridoxal phosphate)lysine" evidence="10">
    <location>
        <position position="347"/>
    </location>
</feature>
<dbReference type="GO" id="GO:0008295">
    <property type="term" value="P:spermidine biosynthetic process"/>
    <property type="evidence" value="ECO:0007669"/>
    <property type="project" value="UniProtKB-KW"/>
</dbReference>
<keyword evidence="4 10" id="KW-0663">Pyridoxal phosphate</keyword>
<sequence>MKSMKIAASHTLVSRLSTHREVIALDSTDFTDVAAVVINEADSRSGILALLKRSGFQLPVFLLSEEGTVVPDGVSGMLQGREQQWLELEAAAVSYEEKLLPPFFDTLKQYVEMGNSTFACPGHQHGAFFKKHPAGRQFYDFFGENIFRADMCNADVKLGDLLIHEGAAKHAQKYAAKVFNADKTWFVLNGTSAANKVVTNALLTRGDLVLFDRNNHKSNHHGALIQAGATPVYLEAARNPFGFIGGIDEHCFDDAYLRDLISAVAPEKAGEARPFRLAVIQLGTYDGTVYNARQVVDKIGHLCDYILFDSAWVGYEQFIPMMADCSPLLLDLNENDPGIFVTQSVHKQQAGFSQTSQIHKKDNHIRGQARFCPYKRLNNAYMLHASTSPFYPLFAALDVNAKIHEGESGRRLWAECVAMGIEARKAIVAHCKMIKPFIPPVVAGRPWQEHPTETIARERRFFSFGPGERWHGFEGYAQDQYFVDPCKLLLTTPGIDAETGEYTDFGIPATILANYLRENGIVPEKCDLNSILFLLTPAESPEKLAKLVAMLAQFEQHIEDDTPLSVVLPTICQKYPVRYRDYTLRQLCQEMHDLYVSFAVKDLQKAMFRKASLPPVVMNPQDANREFIRGNVELVRLSEAEGRIAAEGALPYPPGVLCVVPGEIWGGAVLRYFLALEEGVNLLPGFSPELQGVYSEKDADGIKRLYGYVLKAAEI</sequence>
<dbReference type="Pfam" id="PF03709">
    <property type="entry name" value="OKR_DC_1_N"/>
    <property type="match status" value="1"/>
</dbReference>
<dbReference type="FunFam" id="3.90.100.10:FF:000001">
    <property type="entry name" value="Lysine decarboxylase, inducible"/>
    <property type="match status" value="1"/>
</dbReference>
<dbReference type="SUPFAM" id="SSF55904">
    <property type="entry name" value="Ornithine decarboxylase C-terminal domain"/>
    <property type="match status" value="1"/>
</dbReference>
<evidence type="ECO:0000256" key="6">
    <source>
        <dbReference type="ARBA" id="ARBA00023239"/>
    </source>
</evidence>
<reference evidence="13" key="1">
    <citation type="submission" date="2014-05" db="EMBL/GenBank/DDBJ databases">
        <title>ATOL: Assembling a taxonomically balanced genome-scale reconstruction of the evolutionary history of the Enterobacteriaceae.</title>
        <authorList>
            <person name="Plunkett G. III"/>
            <person name="Neeno-Eckwall E.C."/>
            <person name="Glasner J.D."/>
            <person name="Perna N.T."/>
        </authorList>
    </citation>
    <scope>NUCLEOTIDE SEQUENCE [LARGE SCALE GENOMIC DNA]</scope>
    <source>
        <strain evidence="13">ATCC 49490</strain>
    </source>
</reference>
<dbReference type="PIRSF" id="PIRSF009393">
    <property type="entry name" value="Orn_decarb"/>
    <property type="match status" value="1"/>
</dbReference>
<evidence type="ECO:0000256" key="3">
    <source>
        <dbReference type="ARBA" id="ARBA00022793"/>
    </source>
</evidence>
<keyword evidence="6 12" id="KW-0456">Lyase</keyword>
<evidence type="ECO:0000259" key="11">
    <source>
        <dbReference type="PROSITE" id="PS00703"/>
    </source>
</evidence>
<comment type="cofactor">
    <cofactor evidence="1">
        <name>pyridoxal 5'-phosphate</name>
        <dbReference type="ChEBI" id="CHEBI:597326"/>
    </cofactor>
</comment>
<dbReference type="SUPFAM" id="SSF52172">
    <property type="entry name" value="CheY-like"/>
    <property type="match status" value="1"/>
</dbReference>
<dbReference type="Proteomes" id="UP000028630">
    <property type="component" value="Unassembled WGS sequence"/>
</dbReference>
<proteinExistence type="inferred from homology"/>
<evidence type="ECO:0000256" key="5">
    <source>
        <dbReference type="ARBA" id="ARBA00023066"/>
    </source>
</evidence>
<dbReference type="SUPFAM" id="SSF53383">
    <property type="entry name" value="PLP-dependent transferases"/>
    <property type="match status" value="1"/>
</dbReference>
<dbReference type="InterPro" id="IPR015422">
    <property type="entry name" value="PyrdxlP-dep_Trfase_small"/>
</dbReference>
<dbReference type="InterPro" id="IPR015424">
    <property type="entry name" value="PyrdxlP-dep_Trfase"/>
</dbReference>
<evidence type="ECO:0000313" key="12">
    <source>
        <dbReference type="EMBL" id="KFC05486.1"/>
    </source>
</evidence>
<dbReference type="InterPro" id="IPR015421">
    <property type="entry name" value="PyrdxlP-dep_Trfase_major"/>
</dbReference>
<comment type="pathway">
    <text evidence="7">Amine and polyamine biosynthesis; putrescine biosynthesis via L-ornithine pathway; putrescine from L-ornithine: step 1/1.</text>
</comment>
<dbReference type="AlphaFoldDB" id="A0A085A5J1"/>
<dbReference type="Gene3D" id="3.90.100.10">
    <property type="entry name" value="Orn/Lys/Arg decarboxylase, C-terminal domain"/>
    <property type="match status" value="1"/>
</dbReference>
<keyword evidence="13" id="KW-1185">Reference proteome</keyword>
<dbReference type="InterPro" id="IPR008286">
    <property type="entry name" value="Prn/Lys/Arg_de-COase_C"/>
</dbReference>
<evidence type="ECO:0000256" key="1">
    <source>
        <dbReference type="ARBA" id="ARBA00001933"/>
    </source>
</evidence>
<dbReference type="GO" id="GO:0004586">
    <property type="term" value="F:ornithine decarboxylase activity"/>
    <property type="evidence" value="ECO:0007669"/>
    <property type="project" value="UniProtKB-EC"/>
</dbReference>
<evidence type="ECO:0000256" key="10">
    <source>
        <dbReference type="PIRSR" id="PIRSR009393-1"/>
    </source>
</evidence>
<dbReference type="eggNOG" id="COG1982">
    <property type="taxonomic scope" value="Bacteria"/>
</dbReference>
<gene>
    <name evidence="12" type="primary">speC</name>
    <name evidence="12" type="ORF">GTGU_02872</name>
</gene>
<dbReference type="EMBL" id="JMTB01000090">
    <property type="protein sequence ID" value="KFC05486.1"/>
    <property type="molecule type" value="Genomic_DNA"/>
</dbReference>
<dbReference type="Gene3D" id="3.40.640.10">
    <property type="entry name" value="Type I PLP-dependent aspartate aminotransferase-like (Major domain)"/>
    <property type="match status" value="1"/>
</dbReference>
<dbReference type="EC" id="4.1.1.17" evidence="8"/>
<evidence type="ECO:0000256" key="2">
    <source>
        <dbReference type="ARBA" id="ARBA00010671"/>
    </source>
</evidence>
<accession>A0A085A5J1</accession>
<dbReference type="CDD" id="cd00615">
    <property type="entry name" value="Orn_deC_like"/>
    <property type="match status" value="1"/>
</dbReference>
<evidence type="ECO:0000313" key="13">
    <source>
        <dbReference type="Proteomes" id="UP000028630"/>
    </source>
</evidence>
<dbReference type="InterPro" id="IPR036633">
    <property type="entry name" value="Prn/Lys/Arg_de-COase_C_sf"/>
</dbReference>
<dbReference type="InterPro" id="IPR027464">
    <property type="entry name" value="Ornithine_deCO2ase_N"/>
</dbReference>
<feature type="domain" description="Orn/Lys/Arg decarboxylases family 1 pyridoxal-P attachment site" evidence="11">
    <location>
        <begin position="342"/>
        <end position="356"/>
    </location>
</feature>
<keyword evidence="5" id="KW-0745">Spermidine biosynthesis</keyword>
<organism evidence="12 13">
    <name type="scientific">Trabulsiella guamensis ATCC 49490</name>
    <dbReference type="NCBI Taxonomy" id="1005994"/>
    <lineage>
        <taxon>Bacteria</taxon>
        <taxon>Pseudomonadati</taxon>
        <taxon>Pseudomonadota</taxon>
        <taxon>Gammaproteobacteria</taxon>
        <taxon>Enterobacterales</taxon>
        <taxon>Enterobacteriaceae</taxon>
        <taxon>Trabulsiella</taxon>
    </lineage>
</organism>
<dbReference type="Pfam" id="PF01276">
    <property type="entry name" value="OKR_DC_1"/>
    <property type="match status" value="1"/>
</dbReference>
<comment type="similarity">
    <text evidence="2">Belongs to the Orn/Lys/Arg decarboxylase class-I family.</text>
</comment>
<dbReference type="FunFam" id="3.90.1150.10:FF:000032">
    <property type="entry name" value="Ornithine decarboxylase SpeF"/>
    <property type="match status" value="1"/>
</dbReference>
<dbReference type="InterPro" id="IPR011006">
    <property type="entry name" value="CheY-like_superfamily"/>
</dbReference>
<dbReference type="InterPro" id="IPR011193">
    <property type="entry name" value="Orn/lys/arg_de-COase"/>
</dbReference>
<evidence type="ECO:0000256" key="9">
    <source>
        <dbReference type="ARBA" id="ARBA00049127"/>
    </source>
</evidence>
<protein>
    <recommendedName>
        <fullName evidence="8">ornithine decarboxylase</fullName>
        <ecNumber evidence="8">4.1.1.17</ecNumber>
    </recommendedName>
</protein>
<dbReference type="PROSITE" id="PS00703">
    <property type="entry name" value="OKR_DC_1"/>
    <property type="match status" value="1"/>
</dbReference>
<dbReference type="GO" id="GO:0030170">
    <property type="term" value="F:pyridoxal phosphate binding"/>
    <property type="evidence" value="ECO:0007669"/>
    <property type="project" value="TreeGrafter"/>
</dbReference>